<evidence type="ECO:0000256" key="2">
    <source>
        <dbReference type="SAM" id="MobiDB-lite"/>
    </source>
</evidence>
<dbReference type="Proteomes" id="UP000266841">
    <property type="component" value="Unassembled WGS sequence"/>
</dbReference>
<gene>
    <name evidence="4" type="ORF">THAOC_13255</name>
</gene>
<feature type="region of interest" description="Disordered" evidence="2">
    <location>
        <begin position="707"/>
        <end position="764"/>
    </location>
</feature>
<feature type="region of interest" description="Disordered" evidence="2">
    <location>
        <begin position="252"/>
        <end position="272"/>
    </location>
</feature>
<dbReference type="PANTHER" id="PTHR34957:SF1">
    <property type="entry name" value="NUCLEAR TRANSPORT FACTOR 2 (NTF2) FAMILY PROTEIN"/>
    <property type="match status" value="1"/>
</dbReference>
<feature type="region of interest" description="Disordered" evidence="2">
    <location>
        <begin position="793"/>
        <end position="813"/>
    </location>
</feature>
<dbReference type="Gene3D" id="3.10.450.50">
    <property type="match status" value="1"/>
</dbReference>
<dbReference type="AlphaFoldDB" id="K0SXU7"/>
<feature type="coiled-coil region" evidence="1">
    <location>
        <begin position="386"/>
        <end position="435"/>
    </location>
</feature>
<dbReference type="eggNOG" id="ENOG502QPVH">
    <property type="taxonomic scope" value="Eukaryota"/>
</dbReference>
<keyword evidence="1" id="KW-0175">Coiled coil</keyword>
<dbReference type="OMA" id="NWTHAIN"/>
<keyword evidence="5" id="KW-1185">Reference proteome</keyword>
<feature type="compositionally biased region" description="Acidic residues" evidence="2">
    <location>
        <begin position="258"/>
        <end position="272"/>
    </location>
</feature>
<name>K0SXU7_THAOC</name>
<comment type="caution">
    <text evidence="4">The sequence shown here is derived from an EMBL/GenBank/DDBJ whole genome shotgun (WGS) entry which is preliminary data.</text>
</comment>
<feature type="domain" description="SnoaL-like" evidence="3">
    <location>
        <begin position="450"/>
        <end position="582"/>
    </location>
</feature>
<protein>
    <recommendedName>
        <fullName evidence="3">SnoaL-like domain-containing protein</fullName>
    </recommendedName>
</protein>
<feature type="compositionally biased region" description="Acidic residues" evidence="2">
    <location>
        <begin position="798"/>
        <end position="812"/>
    </location>
</feature>
<feature type="compositionally biased region" description="Polar residues" evidence="2">
    <location>
        <begin position="709"/>
        <end position="722"/>
    </location>
</feature>
<feature type="region of interest" description="Disordered" evidence="2">
    <location>
        <begin position="651"/>
        <end position="670"/>
    </location>
</feature>
<dbReference type="Pfam" id="PF13474">
    <property type="entry name" value="SnoaL_3"/>
    <property type="match status" value="1"/>
</dbReference>
<feature type="region of interest" description="Disordered" evidence="2">
    <location>
        <begin position="597"/>
        <end position="642"/>
    </location>
</feature>
<organism evidence="4 5">
    <name type="scientific">Thalassiosira oceanica</name>
    <name type="common">Marine diatom</name>
    <dbReference type="NCBI Taxonomy" id="159749"/>
    <lineage>
        <taxon>Eukaryota</taxon>
        <taxon>Sar</taxon>
        <taxon>Stramenopiles</taxon>
        <taxon>Ochrophyta</taxon>
        <taxon>Bacillariophyta</taxon>
        <taxon>Coscinodiscophyceae</taxon>
        <taxon>Thalassiosirophycidae</taxon>
        <taxon>Thalassiosirales</taxon>
        <taxon>Thalassiosiraceae</taxon>
        <taxon>Thalassiosira</taxon>
    </lineage>
</organism>
<reference evidence="4 5" key="1">
    <citation type="journal article" date="2012" name="Genome Biol.">
        <title>Genome and low-iron response of an oceanic diatom adapted to chronic iron limitation.</title>
        <authorList>
            <person name="Lommer M."/>
            <person name="Specht M."/>
            <person name="Roy A.S."/>
            <person name="Kraemer L."/>
            <person name="Andreson R."/>
            <person name="Gutowska M.A."/>
            <person name="Wolf J."/>
            <person name="Bergner S.V."/>
            <person name="Schilhabel M.B."/>
            <person name="Klostermeier U.C."/>
            <person name="Beiko R.G."/>
            <person name="Rosenstiel P."/>
            <person name="Hippler M."/>
            <person name="Laroche J."/>
        </authorList>
    </citation>
    <scope>NUCLEOTIDE SEQUENCE [LARGE SCALE GENOMIC DNA]</scope>
    <source>
        <strain evidence="4 5">CCMP1005</strain>
    </source>
</reference>
<dbReference type="InterPro" id="IPR037401">
    <property type="entry name" value="SnoaL-like"/>
</dbReference>
<evidence type="ECO:0000313" key="5">
    <source>
        <dbReference type="Proteomes" id="UP000266841"/>
    </source>
</evidence>
<accession>K0SXU7</accession>
<dbReference type="SUPFAM" id="SSF54427">
    <property type="entry name" value="NTF2-like"/>
    <property type="match status" value="1"/>
</dbReference>
<dbReference type="EMBL" id="AGNL01015421">
    <property type="protein sequence ID" value="EJK65846.1"/>
    <property type="molecule type" value="Genomic_DNA"/>
</dbReference>
<evidence type="ECO:0000256" key="1">
    <source>
        <dbReference type="SAM" id="Coils"/>
    </source>
</evidence>
<evidence type="ECO:0000259" key="3">
    <source>
        <dbReference type="Pfam" id="PF13474"/>
    </source>
</evidence>
<dbReference type="PANTHER" id="PTHR34957">
    <property type="entry name" value="NUCLEAR TRANSPORT FACTOR 2 (NTF2) FAMILY PROTEIN"/>
    <property type="match status" value="1"/>
</dbReference>
<evidence type="ECO:0000313" key="4">
    <source>
        <dbReference type="EMBL" id="EJK65846.1"/>
    </source>
</evidence>
<proteinExistence type="predicted"/>
<dbReference type="OrthoDB" id="43871at2759"/>
<dbReference type="InterPro" id="IPR032710">
    <property type="entry name" value="NTF2-like_dom_sf"/>
</dbReference>
<sequence>MVSADRGTIAKTVRRAVAKAIVEFPSARPLSGCLSRKRISRKKNGAFLGEKGRLSRDQQVGIVEIVQMIFGSVHRQVGGSSSAMQKMLACSDFGLRSGRGGAHFYELTNLTYANCDLSGLLACPNPVSYSFPTPTPYTNHNHRCASRASRQEPRLCAAVAPNTSKIAETTRNWTHAINKSEDRPDSEVFGDCRGKECTRRHVNGRAVRVGEMMSTAWTGALGLSLALAASTSFAFTIPGTYTSSISHRSMHVLRESEDDKSEQDVVEEDEYEDEDLITQRLRRSAALDPVKELISMQEDNEQEASENSPSNSTTISNATSVLLNNMMATTIHPDFDPAVSEDEAYVASQFKQLLSRKGAELSKLGPGIATLPLDPSSGEAEFEAIVAEKEASIEGLSEEAARYSVNEEVDMTPSLKDAQRNQVEVLEKASKLQAELDQLHVDDCGAVLLANLAFYEAFSAKDHDWMQSCWWHSPSSICIHPSQPPLIGSTAILNSFKTVFQNGMKGVRGSASTGAEGIYVLPNNFRAFSVRGTTASLVCDEEVFSRSGDSSPGGIMINRLLTTNVFRKINGSWKLCHRHASFHPETTAARAALKAEPGLADDEKHSKPTRSNRQAGGLTLQKMSGEGKSSRPTGGPGIPESLESLNTANILGIPSPKEEPKKAPGGDSSLSKIISLSDLLGGGDQDDNDNDADDKDIGDALADMLLNAGDSSGESTSITSGKGTPDDPFVTRRIIRLNPNGKIDDLTNQSKGSDDGGAEGGGEMNAVLDLRGKSKEEQKEMISQLVDMAAKDATGSVAEEDAVNDSSSNDEESLQKRCINTLRNLEQHGMISQKQKRILLTDIIQATSEGRVSIIETAFNLLCNGEECELNDDGETETGIADFTEQCRVFASEEYD</sequence>